<name>A0ABP1PIC7_9HEXA</name>
<comment type="caution">
    <text evidence="1">The sequence shown here is derived from an EMBL/GenBank/DDBJ whole genome shotgun (WGS) entry which is preliminary data.</text>
</comment>
<organism evidence="1 3">
    <name type="scientific">Orchesella dallaii</name>
    <dbReference type="NCBI Taxonomy" id="48710"/>
    <lineage>
        <taxon>Eukaryota</taxon>
        <taxon>Metazoa</taxon>
        <taxon>Ecdysozoa</taxon>
        <taxon>Arthropoda</taxon>
        <taxon>Hexapoda</taxon>
        <taxon>Collembola</taxon>
        <taxon>Entomobryomorpha</taxon>
        <taxon>Entomobryoidea</taxon>
        <taxon>Orchesellidae</taxon>
        <taxon>Orchesellinae</taxon>
        <taxon>Orchesella</taxon>
    </lineage>
</organism>
<evidence type="ECO:0000313" key="3">
    <source>
        <dbReference type="Proteomes" id="UP001642540"/>
    </source>
</evidence>
<dbReference type="Proteomes" id="UP001642540">
    <property type="component" value="Unassembled WGS sequence"/>
</dbReference>
<accession>A0ABP1PIC7</accession>
<gene>
    <name evidence="2" type="ORF">ODALV1_LOCUS19465</name>
    <name evidence="1" type="ORF">ODALV1_LOCUS341</name>
</gene>
<dbReference type="EMBL" id="CAXLJM020000001">
    <property type="protein sequence ID" value="CAL8068561.1"/>
    <property type="molecule type" value="Genomic_DNA"/>
</dbReference>
<sequence>MFRRRLSSVKINFDNEVTNEVIEPPDTSTTVIEIGENDEMNTRDGLLCSTERLFHIVVEIPSTEPNLEQEGAEYSTGKCNKIWLYIENCNAESVCCRGSDKFLDLLHQTWNRLNEKLESKCDKSYLETYFMYANFCGVSPFRIGKENERVIWLKKV</sequence>
<keyword evidence="3" id="KW-1185">Reference proteome</keyword>
<proteinExistence type="predicted"/>
<evidence type="ECO:0000313" key="2">
    <source>
        <dbReference type="EMBL" id="CAL8121608.1"/>
    </source>
</evidence>
<dbReference type="EMBL" id="CAXLJM020000065">
    <property type="protein sequence ID" value="CAL8121608.1"/>
    <property type="molecule type" value="Genomic_DNA"/>
</dbReference>
<evidence type="ECO:0000313" key="1">
    <source>
        <dbReference type="EMBL" id="CAL8068561.1"/>
    </source>
</evidence>
<protein>
    <submittedName>
        <fullName evidence="1">Uncharacterized protein</fullName>
    </submittedName>
</protein>
<reference evidence="1 3" key="1">
    <citation type="submission" date="2024-08" db="EMBL/GenBank/DDBJ databases">
        <authorList>
            <person name="Cucini C."/>
            <person name="Frati F."/>
        </authorList>
    </citation>
    <scope>NUCLEOTIDE SEQUENCE [LARGE SCALE GENOMIC DNA]</scope>
</reference>